<name>A0ABV4HX35_9ACTN</name>
<protein>
    <submittedName>
        <fullName evidence="3">TatD family hydrolase</fullName>
        <ecNumber evidence="3">3.1.-.-</ecNumber>
    </submittedName>
</protein>
<dbReference type="SUPFAM" id="SSF51556">
    <property type="entry name" value="Metallo-dependent hydrolases"/>
    <property type="match status" value="1"/>
</dbReference>
<dbReference type="RefSeq" id="WP_370717015.1">
    <property type="nucleotide sequence ID" value="NZ_JBGGTQ010000001.1"/>
</dbReference>
<proteinExistence type="predicted"/>
<reference evidence="3 4" key="1">
    <citation type="submission" date="2024-07" db="EMBL/GenBank/DDBJ databases">
        <authorList>
            <person name="Thanompreechachai J."/>
            <person name="Duangmal K."/>
        </authorList>
    </citation>
    <scope>NUCLEOTIDE SEQUENCE [LARGE SCALE GENOMIC DNA]</scope>
    <source>
        <strain evidence="3 4">TBRC 1896</strain>
    </source>
</reference>
<dbReference type="Pfam" id="PF01026">
    <property type="entry name" value="TatD_DNase"/>
    <property type="match status" value="1"/>
</dbReference>
<keyword evidence="4" id="KW-1185">Reference proteome</keyword>
<evidence type="ECO:0000256" key="2">
    <source>
        <dbReference type="SAM" id="MobiDB-lite"/>
    </source>
</evidence>
<feature type="region of interest" description="Disordered" evidence="2">
    <location>
        <begin position="1"/>
        <end position="24"/>
    </location>
</feature>
<evidence type="ECO:0000313" key="4">
    <source>
        <dbReference type="Proteomes" id="UP001566476"/>
    </source>
</evidence>
<dbReference type="PANTHER" id="PTHR46124">
    <property type="entry name" value="D-AMINOACYL-TRNA DEACYLASE"/>
    <property type="match status" value="1"/>
</dbReference>
<keyword evidence="1" id="KW-0479">Metal-binding</keyword>
<dbReference type="PANTHER" id="PTHR46124:SF2">
    <property type="entry name" value="D-AMINOACYL-TRNA DEACYLASE"/>
    <property type="match status" value="1"/>
</dbReference>
<dbReference type="EC" id="3.1.-.-" evidence="3"/>
<dbReference type="InterPro" id="IPR001130">
    <property type="entry name" value="TatD-like"/>
</dbReference>
<keyword evidence="3" id="KW-0378">Hydrolase</keyword>
<evidence type="ECO:0000256" key="1">
    <source>
        <dbReference type="ARBA" id="ARBA00022723"/>
    </source>
</evidence>
<dbReference type="InterPro" id="IPR032466">
    <property type="entry name" value="Metal_Hydrolase"/>
</dbReference>
<gene>
    <name evidence="3" type="ORF">AB2L28_01885</name>
</gene>
<accession>A0ABV4HX35</accession>
<dbReference type="PIRSF" id="PIRSF005902">
    <property type="entry name" value="DNase_TatD"/>
    <property type="match status" value="1"/>
</dbReference>
<comment type="caution">
    <text evidence="3">The sequence shown here is derived from an EMBL/GenBank/DDBJ whole genome shotgun (WGS) entry which is preliminary data.</text>
</comment>
<dbReference type="NCBIfam" id="TIGR00010">
    <property type="entry name" value="YchF/TatD family DNA exonuclease"/>
    <property type="match status" value="1"/>
</dbReference>
<dbReference type="InterPro" id="IPR015991">
    <property type="entry name" value="TatD/YcfH-like"/>
</dbReference>
<sequence length="281" mass="30379">MTQGQVGGRRGERPPAPEPLAVPVVDNHTHLDSETEEDVEALLAAAAAAGVPRSVQIGCDLPAARWTVAALDRYPQLLGGVALHPNEVPDLVAAGEYEGALAEIAQLARHPRVRVVGESGLDHFRTPPEQWHLQEESFRAHIALAKELDLALQIHDRDAHEDVLRVLAEEGAPERTVFHCFSGDAAMARVCADAGYHLSFAGTVTFKNAGDLREALRLTPRDRVMVETDAPYLTPVPHRGRPNAGYLVPLTVRAMADVLGADLDELCATIAATTERVYGPW</sequence>
<dbReference type="CDD" id="cd01310">
    <property type="entry name" value="TatD_DNAse"/>
    <property type="match status" value="1"/>
</dbReference>
<dbReference type="GO" id="GO:0016787">
    <property type="term" value="F:hydrolase activity"/>
    <property type="evidence" value="ECO:0007669"/>
    <property type="project" value="UniProtKB-KW"/>
</dbReference>
<evidence type="ECO:0000313" key="3">
    <source>
        <dbReference type="EMBL" id="MEZ0490984.1"/>
    </source>
</evidence>
<dbReference type="EMBL" id="JBGGTQ010000001">
    <property type="protein sequence ID" value="MEZ0490984.1"/>
    <property type="molecule type" value="Genomic_DNA"/>
</dbReference>
<dbReference type="Gene3D" id="3.20.20.140">
    <property type="entry name" value="Metal-dependent hydrolases"/>
    <property type="match status" value="1"/>
</dbReference>
<organism evidence="3 4">
    <name type="scientific">Kineococcus mangrovi</name>
    <dbReference type="NCBI Taxonomy" id="1660183"/>
    <lineage>
        <taxon>Bacteria</taxon>
        <taxon>Bacillati</taxon>
        <taxon>Actinomycetota</taxon>
        <taxon>Actinomycetes</taxon>
        <taxon>Kineosporiales</taxon>
        <taxon>Kineosporiaceae</taxon>
        <taxon>Kineococcus</taxon>
    </lineage>
</organism>
<dbReference type="Proteomes" id="UP001566476">
    <property type="component" value="Unassembled WGS sequence"/>
</dbReference>